<evidence type="ECO:0000313" key="2">
    <source>
        <dbReference type="EMBL" id="ETO08158.1"/>
    </source>
</evidence>
<protein>
    <recommendedName>
        <fullName evidence="4">Kelch domain-containing protein</fullName>
    </recommendedName>
</protein>
<dbReference type="Pfam" id="PF01344">
    <property type="entry name" value="Kelch_1"/>
    <property type="match status" value="1"/>
</dbReference>
<evidence type="ECO:0008006" key="4">
    <source>
        <dbReference type="Google" id="ProtNLM"/>
    </source>
</evidence>
<sequence>MFFGLNEIPNDCVILLLKHAHHISKVNLNCTTSVGDSEKLSCDQEYYSRQKHFKQVSDRGKNRHTLMKYVSVWSNTSNKSKESNNYNRLVPFTDNNNNPIIIGRDDDYYFGARALIGRTNNNLLFITYLGNNISVFDLNTFRFIKHDTLPTMNTILFHCFVSNSENGKRQEMIKTNKQNYQMLFQFHQLHTYENIESFHRYAYVCINGVILFFGGWNINNGVCSKSVYKYSIRENKWTTFQNTLPSPLYDCVAILSEDNKYVHIIGGLNNEDKPVLTQVKIEVSEWLSKEELKVEEDEEKENEEEEEKDSNSEMNKLVKKKDVKENLNKVMKWWNEREQKDKTKIIEKFKTLSNEKFGVWLLNEHKWKNEITKDDIDFICFSIDSYLSLITNNEDIKEEKELTTYVKVNERETLIKMKELTFEELLRQSYYCLEWKDIQKMRNEHIKLDLNNMKDNMIESDNDVKREF</sequence>
<organism evidence="2 3">
    <name type="scientific">Reticulomyxa filosa</name>
    <dbReference type="NCBI Taxonomy" id="46433"/>
    <lineage>
        <taxon>Eukaryota</taxon>
        <taxon>Sar</taxon>
        <taxon>Rhizaria</taxon>
        <taxon>Retaria</taxon>
        <taxon>Foraminifera</taxon>
        <taxon>Monothalamids</taxon>
        <taxon>Reticulomyxidae</taxon>
        <taxon>Reticulomyxa</taxon>
    </lineage>
</organism>
<proteinExistence type="predicted"/>
<dbReference type="InterPro" id="IPR006652">
    <property type="entry name" value="Kelch_1"/>
</dbReference>
<reference evidence="2 3" key="1">
    <citation type="journal article" date="2013" name="Curr. Biol.">
        <title>The Genome of the Foraminiferan Reticulomyxa filosa.</title>
        <authorList>
            <person name="Glockner G."/>
            <person name="Hulsmann N."/>
            <person name="Schleicher M."/>
            <person name="Noegel A.A."/>
            <person name="Eichinger L."/>
            <person name="Gallinger C."/>
            <person name="Pawlowski J."/>
            <person name="Sierra R."/>
            <person name="Euteneuer U."/>
            <person name="Pillet L."/>
            <person name="Moustafa A."/>
            <person name="Platzer M."/>
            <person name="Groth M."/>
            <person name="Szafranski K."/>
            <person name="Schliwa M."/>
        </authorList>
    </citation>
    <scope>NUCLEOTIDE SEQUENCE [LARGE SCALE GENOMIC DNA]</scope>
</reference>
<dbReference type="EMBL" id="ASPP01025307">
    <property type="protein sequence ID" value="ETO08158.1"/>
    <property type="molecule type" value="Genomic_DNA"/>
</dbReference>
<dbReference type="AlphaFoldDB" id="X6M1V8"/>
<evidence type="ECO:0000256" key="1">
    <source>
        <dbReference type="SAM" id="MobiDB-lite"/>
    </source>
</evidence>
<dbReference type="OrthoDB" id="8185403at2759"/>
<dbReference type="Proteomes" id="UP000023152">
    <property type="component" value="Unassembled WGS sequence"/>
</dbReference>
<gene>
    <name evidence="2" type="ORF">RFI_29232</name>
</gene>
<dbReference type="SUPFAM" id="SSF117281">
    <property type="entry name" value="Kelch motif"/>
    <property type="match status" value="1"/>
</dbReference>
<dbReference type="Gene3D" id="2.120.10.80">
    <property type="entry name" value="Kelch-type beta propeller"/>
    <property type="match status" value="1"/>
</dbReference>
<evidence type="ECO:0000313" key="3">
    <source>
        <dbReference type="Proteomes" id="UP000023152"/>
    </source>
</evidence>
<dbReference type="InterPro" id="IPR015915">
    <property type="entry name" value="Kelch-typ_b-propeller"/>
</dbReference>
<accession>X6M1V8</accession>
<name>X6M1V8_RETFI</name>
<comment type="caution">
    <text evidence="2">The sequence shown here is derived from an EMBL/GenBank/DDBJ whole genome shotgun (WGS) entry which is preliminary data.</text>
</comment>
<feature type="compositionally biased region" description="Acidic residues" evidence="1">
    <location>
        <begin position="294"/>
        <end position="308"/>
    </location>
</feature>
<keyword evidence="3" id="KW-1185">Reference proteome</keyword>
<feature type="region of interest" description="Disordered" evidence="1">
    <location>
        <begin position="294"/>
        <end position="315"/>
    </location>
</feature>